<dbReference type="Proteomes" id="UP000199197">
    <property type="component" value="Unassembled WGS sequence"/>
</dbReference>
<reference evidence="4" key="1">
    <citation type="submission" date="2015-11" db="EMBL/GenBank/DDBJ databases">
        <authorList>
            <person name="Varghese N."/>
        </authorList>
    </citation>
    <scope>NUCLEOTIDE SEQUENCE [LARGE SCALE GENOMIC DNA]</scope>
    <source>
        <strain evidence="4">JGI-23</strain>
    </source>
</reference>
<keyword evidence="2" id="KW-0732">Signal</keyword>
<keyword evidence="4" id="KW-1185">Reference proteome</keyword>
<protein>
    <submittedName>
        <fullName evidence="3">Uncharacterized protein</fullName>
    </submittedName>
</protein>
<proteinExistence type="predicted"/>
<keyword evidence="1" id="KW-0472">Membrane</keyword>
<dbReference type="OrthoDB" id="9780826at2"/>
<evidence type="ECO:0000256" key="1">
    <source>
        <dbReference type="SAM" id="Phobius"/>
    </source>
</evidence>
<dbReference type="RefSeq" id="WP_092349574.1">
    <property type="nucleotide sequence ID" value="NZ_CZVW01000009.1"/>
</dbReference>
<accession>A0A0P1MZA5</accession>
<gene>
    <name evidence="3" type="ORF">JGI23_01049</name>
</gene>
<sequence>MKRFILLALIIFWSCSASKQTTKDNPSPANVPSTKIPNPFPFGKKYEYVYKLVKPVEREKLYFSDSNIAVEFVIDESFIHLRLKNKRSEKISLALNDAQIFINTRSSKVLNFNYFNEFNYSPVVLKTDAIDVFQNAFVELHLAPADNVISISGDFEVVNFYPVADFNDSKKLEEIRANIGKRIGLYLPVETENEIYDYYFEFKIIDVKEAGPYYPRKKQITSVQQIQVPSEIVIKGEGLNPSESFIASTLISFFVLISAYFIFAREKGKI</sequence>
<evidence type="ECO:0000256" key="2">
    <source>
        <dbReference type="SAM" id="SignalP"/>
    </source>
</evidence>
<organism evidence="3 4">
    <name type="scientific">Candidatus Chryseopegocella kryptomonas</name>
    <dbReference type="NCBI Taxonomy" id="1633643"/>
    <lineage>
        <taxon>Bacteria</taxon>
        <taxon>Pseudomonadati</taxon>
        <taxon>Candidatus Kryptoniota</taxon>
        <taxon>Candidatus Chryseopegocella</taxon>
    </lineage>
</organism>
<keyword evidence="1" id="KW-0812">Transmembrane</keyword>
<feature type="transmembrane region" description="Helical" evidence="1">
    <location>
        <begin position="245"/>
        <end position="263"/>
    </location>
</feature>
<name>A0A0P1MZA5_9BACT</name>
<dbReference type="AlphaFoldDB" id="A0A0P1MZA5"/>
<feature type="signal peptide" evidence="2">
    <location>
        <begin position="1"/>
        <end position="19"/>
    </location>
</feature>
<feature type="chain" id="PRO_5006067863" evidence="2">
    <location>
        <begin position="20"/>
        <end position="270"/>
    </location>
</feature>
<evidence type="ECO:0000313" key="3">
    <source>
        <dbReference type="EMBL" id="CUT01474.1"/>
    </source>
</evidence>
<evidence type="ECO:0000313" key="4">
    <source>
        <dbReference type="Proteomes" id="UP000199197"/>
    </source>
</evidence>
<dbReference type="EMBL" id="CZVW01000009">
    <property type="protein sequence ID" value="CUT01474.1"/>
    <property type="molecule type" value="Genomic_DNA"/>
</dbReference>
<keyword evidence="1" id="KW-1133">Transmembrane helix</keyword>